<feature type="compositionally biased region" description="Low complexity" evidence="3">
    <location>
        <begin position="59"/>
        <end position="91"/>
    </location>
</feature>
<evidence type="ECO:0000313" key="6">
    <source>
        <dbReference type="EMBL" id="GBG70790.1"/>
    </source>
</evidence>
<feature type="domain" description="Protein kinase" evidence="5">
    <location>
        <begin position="209"/>
        <end position="427"/>
    </location>
</feature>
<evidence type="ECO:0000313" key="7">
    <source>
        <dbReference type="Proteomes" id="UP000265515"/>
    </source>
</evidence>
<dbReference type="GO" id="GO:0004672">
    <property type="term" value="F:protein kinase activity"/>
    <property type="evidence" value="ECO:0007669"/>
    <property type="project" value="InterPro"/>
</dbReference>
<dbReference type="AlphaFoldDB" id="A0A388KL63"/>
<protein>
    <recommendedName>
        <fullName evidence="5">Protein kinase domain-containing protein</fullName>
    </recommendedName>
</protein>
<dbReference type="Gramene" id="GBG70790">
    <property type="protein sequence ID" value="GBG70790"/>
    <property type="gene ID" value="CBR_g8090"/>
</dbReference>
<keyword evidence="2" id="KW-0067">ATP-binding</keyword>
<organism evidence="6 7">
    <name type="scientific">Chara braunii</name>
    <name type="common">Braun's stonewort</name>
    <dbReference type="NCBI Taxonomy" id="69332"/>
    <lineage>
        <taxon>Eukaryota</taxon>
        <taxon>Viridiplantae</taxon>
        <taxon>Streptophyta</taxon>
        <taxon>Charophyceae</taxon>
        <taxon>Charales</taxon>
        <taxon>Characeae</taxon>
        <taxon>Chara</taxon>
    </lineage>
</organism>
<feature type="region of interest" description="Disordered" evidence="3">
    <location>
        <begin position="45"/>
        <end position="98"/>
    </location>
</feature>
<keyword evidence="4" id="KW-0812">Transmembrane</keyword>
<sequence length="427" mass="44885">MLNCEVRVSPSDGLSLAISPDSSTLYVALPTEILELGINTSALPPCGAHSEQQIESTRARPSSSPNAAPSTIAQPSSSSANAAPSDPQPDSTIARRSSSANVRVMASAGVILLLVVSCVLFSIAVIRRRRGRFTGRREGAPPEASITAPSEDVKGSGGKRRPDETSLCNEGRSGVGEATTPEQSPLILRPTSSLKRYSLEKISRACKDFSPERLVGKGGAAEVYKGVLGGGQVVAVKMMKGAEFLKATRFRQFQAELDVLGSLRHSRICGIVGYCAEEGQSFLVYPLVEGGTLHERLRSAGCASGEQAGVSSDDIPMAVCAPGRSHRWTGRPGCPSLDKSQAPGVPAPARGPPHRAPGCQEQERVAGGSRGGRSDFNQGLPLRLRAGKGRPERFRQAAGGRDSGDVPRGRNLWVHGPGVLQLVQADD</sequence>
<feature type="transmembrane region" description="Helical" evidence="4">
    <location>
        <begin position="104"/>
        <end position="126"/>
    </location>
</feature>
<dbReference type="SUPFAM" id="SSF56112">
    <property type="entry name" value="Protein kinase-like (PK-like)"/>
    <property type="match status" value="1"/>
</dbReference>
<keyword evidence="4" id="KW-1133">Transmembrane helix</keyword>
<evidence type="ECO:0000259" key="5">
    <source>
        <dbReference type="PROSITE" id="PS50011"/>
    </source>
</evidence>
<dbReference type="PANTHER" id="PTHR47989">
    <property type="entry name" value="OS01G0750732 PROTEIN"/>
    <property type="match status" value="1"/>
</dbReference>
<dbReference type="OrthoDB" id="1747300at2759"/>
<gene>
    <name evidence="6" type="ORF">CBR_g8090</name>
</gene>
<evidence type="ECO:0000256" key="2">
    <source>
        <dbReference type="ARBA" id="ARBA00022840"/>
    </source>
</evidence>
<dbReference type="Gene3D" id="3.30.200.20">
    <property type="entry name" value="Phosphorylase Kinase, domain 1"/>
    <property type="match status" value="1"/>
</dbReference>
<feature type="region of interest" description="Disordered" evidence="3">
    <location>
        <begin position="135"/>
        <end position="183"/>
    </location>
</feature>
<proteinExistence type="predicted"/>
<reference evidence="6 7" key="1">
    <citation type="journal article" date="2018" name="Cell">
        <title>The Chara Genome: Secondary Complexity and Implications for Plant Terrestrialization.</title>
        <authorList>
            <person name="Nishiyama T."/>
            <person name="Sakayama H."/>
            <person name="Vries J.D."/>
            <person name="Buschmann H."/>
            <person name="Saint-Marcoux D."/>
            <person name="Ullrich K.K."/>
            <person name="Haas F.B."/>
            <person name="Vanderstraeten L."/>
            <person name="Becker D."/>
            <person name="Lang D."/>
            <person name="Vosolsobe S."/>
            <person name="Rombauts S."/>
            <person name="Wilhelmsson P.K.I."/>
            <person name="Janitza P."/>
            <person name="Kern R."/>
            <person name="Heyl A."/>
            <person name="Rumpler F."/>
            <person name="Villalobos L.I.A.C."/>
            <person name="Clay J.M."/>
            <person name="Skokan R."/>
            <person name="Toyoda A."/>
            <person name="Suzuki Y."/>
            <person name="Kagoshima H."/>
            <person name="Schijlen E."/>
            <person name="Tajeshwar N."/>
            <person name="Catarino B."/>
            <person name="Hetherington A.J."/>
            <person name="Saltykova A."/>
            <person name="Bonnot C."/>
            <person name="Breuninger H."/>
            <person name="Symeonidi A."/>
            <person name="Radhakrishnan G.V."/>
            <person name="Van Nieuwerburgh F."/>
            <person name="Deforce D."/>
            <person name="Chang C."/>
            <person name="Karol K.G."/>
            <person name="Hedrich R."/>
            <person name="Ulvskov P."/>
            <person name="Glockner G."/>
            <person name="Delwiche C.F."/>
            <person name="Petrasek J."/>
            <person name="Van de Peer Y."/>
            <person name="Friml J."/>
            <person name="Beilby M."/>
            <person name="Dolan L."/>
            <person name="Kohara Y."/>
            <person name="Sugano S."/>
            <person name="Fujiyama A."/>
            <person name="Delaux P.-M."/>
            <person name="Quint M."/>
            <person name="TheiBen G."/>
            <person name="Hagemann M."/>
            <person name="Harholt J."/>
            <person name="Dunand C."/>
            <person name="Zachgo S."/>
            <person name="Langdale J."/>
            <person name="Maumus F."/>
            <person name="Straeten D.V.D."/>
            <person name="Gould S.B."/>
            <person name="Rensing S.A."/>
        </authorList>
    </citation>
    <scope>NUCLEOTIDE SEQUENCE [LARGE SCALE GENOMIC DNA]</scope>
    <source>
        <strain evidence="6 7">S276</strain>
    </source>
</reference>
<dbReference type="InterPro" id="IPR000719">
    <property type="entry name" value="Prot_kinase_dom"/>
</dbReference>
<dbReference type="OMA" id="DIPMAVC"/>
<name>A0A388KL63_CHABU</name>
<dbReference type="Pfam" id="PF00069">
    <property type="entry name" value="Pkinase"/>
    <property type="match status" value="1"/>
</dbReference>
<evidence type="ECO:0000256" key="4">
    <source>
        <dbReference type="SAM" id="Phobius"/>
    </source>
</evidence>
<keyword evidence="1" id="KW-0547">Nucleotide-binding</keyword>
<comment type="caution">
    <text evidence="6">The sequence shown here is derived from an EMBL/GenBank/DDBJ whole genome shotgun (WGS) entry which is preliminary data.</text>
</comment>
<accession>A0A388KL63</accession>
<feature type="compositionally biased region" description="Pro residues" evidence="3">
    <location>
        <begin position="345"/>
        <end position="355"/>
    </location>
</feature>
<dbReference type="STRING" id="69332.A0A388KL63"/>
<dbReference type="InterPro" id="IPR011009">
    <property type="entry name" value="Kinase-like_dom_sf"/>
</dbReference>
<dbReference type="Proteomes" id="UP000265515">
    <property type="component" value="Unassembled WGS sequence"/>
</dbReference>
<evidence type="ECO:0000256" key="1">
    <source>
        <dbReference type="ARBA" id="ARBA00022741"/>
    </source>
</evidence>
<keyword evidence="7" id="KW-1185">Reference proteome</keyword>
<evidence type="ECO:0000256" key="3">
    <source>
        <dbReference type="SAM" id="MobiDB-lite"/>
    </source>
</evidence>
<dbReference type="PANTHER" id="PTHR47989:SF61">
    <property type="entry name" value="PROTEIN KINASE DOMAIN-CONTAINING PROTEIN"/>
    <property type="match status" value="1"/>
</dbReference>
<keyword evidence="4" id="KW-0472">Membrane</keyword>
<dbReference type="EMBL" id="BFEA01000136">
    <property type="protein sequence ID" value="GBG70790.1"/>
    <property type="molecule type" value="Genomic_DNA"/>
</dbReference>
<dbReference type="GO" id="GO:0005524">
    <property type="term" value="F:ATP binding"/>
    <property type="evidence" value="ECO:0007669"/>
    <property type="project" value="UniProtKB-KW"/>
</dbReference>
<feature type="region of interest" description="Disordered" evidence="3">
    <location>
        <begin position="330"/>
        <end position="410"/>
    </location>
</feature>
<dbReference type="PROSITE" id="PS50011">
    <property type="entry name" value="PROTEIN_KINASE_DOM"/>
    <property type="match status" value="1"/>
</dbReference>